<evidence type="ECO:0000256" key="2">
    <source>
        <dbReference type="ARBA" id="ARBA00022840"/>
    </source>
</evidence>
<keyword evidence="1" id="KW-0547">Nucleotide-binding</keyword>
<dbReference type="SUPFAM" id="SSF52540">
    <property type="entry name" value="P-loop containing nucleoside triphosphate hydrolases"/>
    <property type="match status" value="1"/>
</dbReference>
<organism evidence="5 6">
    <name type="scientific">Suillus luteus UH-Slu-Lm8-n1</name>
    <dbReference type="NCBI Taxonomy" id="930992"/>
    <lineage>
        <taxon>Eukaryota</taxon>
        <taxon>Fungi</taxon>
        <taxon>Dikarya</taxon>
        <taxon>Basidiomycota</taxon>
        <taxon>Agaricomycotina</taxon>
        <taxon>Agaricomycetes</taxon>
        <taxon>Agaricomycetidae</taxon>
        <taxon>Boletales</taxon>
        <taxon>Suillineae</taxon>
        <taxon>Suillaceae</taxon>
        <taxon>Suillus</taxon>
    </lineage>
</organism>
<dbReference type="InterPro" id="IPR000330">
    <property type="entry name" value="SNF2_N"/>
</dbReference>
<name>A0A0C9Z5J2_9AGAM</name>
<keyword evidence="2" id="KW-0067">ATP-binding</keyword>
<protein>
    <recommendedName>
        <fullName evidence="4">SNF2 N-terminal domain-containing protein</fullName>
    </recommendedName>
</protein>
<proteinExistence type="predicted"/>
<dbReference type="InterPro" id="IPR027417">
    <property type="entry name" value="P-loop_NTPase"/>
</dbReference>
<evidence type="ECO:0000313" key="5">
    <source>
        <dbReference type="EMBL" id="KIK32705.1"/>
    </source>
</evidence>
<reference evidence="6" key="2">
    <citation type="submission" date="2015-01" db="EMBL/GenBank/DDBJ databases">
        <title>Evolutionary Origins and Diversification of the Mycorrhizal Mutualists.</title>
        <authorList>
            <consortium name="DOE Joint Genome Institute"/>
            <consortium name="Mycorrhizal Genomics Consortium"/>
            <person name="Kohler A."/>
            <person name="Kuo A."/>
            <person name="Nagy L.G."/>
            <person name="Floudas D."/>
            <person name="Copeland A."/>
            <person name="Barry K.W."/>
            <person name="Cichocki N."/>
            <person name="Veneault-Fourrey C."/>
            <person name="LaButti K."/>
            <person name="Lindquist E.A."/>
            <person name="Lipzen A."/>
            <person name="Lundell T."/>
            <person name="Morin E."/>
            <person name="Murat C."/>
            <person name="Riley R."/>
            <person name="Ohm R."/>
            <person name="Sun H."/>
            <person name="Tunlid A."/>
            <person name="Henrissat B."/>
            <person name="Grigoriev I.V."/>
            <person name="Hibbett D.S."/>
            <person name="Martin F."/>
        </authorList>
    </citation>
    <scope>NUCLEOTIDE SEQUENCE [LARGE SCALE GENOMIC DNA]</scope>
    <source>
        <strain evidence="6">UH-Slu-Lm8-n1</strain>
    </source>
</reference>
<evidence type="ECO:0000256" key="1">
    <source>
        <dbReference type="ARBA" id="ARBA00022741"/>
    </source>
</evidence>
<dbReference type="Gene3D" id="3.40.50.10810">
    <property type="entry name" value="Tandem AAA-ATPase domain"/>
    <property type="match status" value="1"/>
</dbReference>
<dbReference type="InterPro" id="IPR038718">
    <property type="entry name" value="SNF2-like_sf"/>
</dbReference>
<dbReference type="GO" id="GO:0005524">
    <property type="term" value="F:ATP binding"/>
    <property type="evidence" value="ECO:0007669"/>
    <property type="project" value="InterPro"/>
</dbReference>
<dbReference type="Proteomes" id="UP000054485">
    <property type="component" value="Unassembled WGS sequence"/>
</dbReference>
<evidence type="ECO:0000313" key="6">
    <source>
        <dbReference type="Proteomes" id="UP000054485"/>
    </source>
</evidence>
<keyword evidence="3" id="KW-0732">Signal</keyword>
<evidence type="ECO:0000256" key="3">
    <source>
        <dbReference type="SAM" id="SignalP"/>
    </source>
</evidence>
<dbReference type="OrthoDB" id="3270319at2759"/>
<dbReference type="Pfam" id="PF00176">
    <property type="entry name" value="SNF2-rel_dom"/>
    <property type="match status" value="1"/>
</dbReference>
<feature type="domain" description="SNF2 N-terminal" evidence="4">
    <location>
        <begin position="406"/>
        <end position="502"/>
    </location>
</feature>
<dbReference type="AlphaFoldDB" id="A0A0C9Z5J2"/>
<dbReference type="EMBL" id="KN836141">
    <property type="protein sequence ID" value="KIK32705.1"/>
    <property type="molecule type" value="Genomic_DNA"/>
</dbReference>
<evidence type="ECO:0000259" key="4">
    <source>
        <dbReference type="Pfam" id="PF00176"/>
    </source>
</evidence>
<gene>
    <name evidence="5" type="ORF">CY34DRAFT_27174</name>
</gene>
<reference evidence="5 6" key="1">
    <citation type="submission" date="2014-04" db="EMBL/GenBank/DDBJ databases">
        <authorList>
            <consortium name="DOE Joint Genome Institute"/>
            <person name="Kuo A."/>
            <person name="Ruytinx J."/>
            <person name="Rineau F."/>
            <person name="Colpaert J."/>
            <person name="Kohler A."/>
            <person name="Nagy L.G."/>
            <person name="Floudas D."/>
            <person name="Copeland A."/>
            <person name="Barry K.W."/>
            <person name="Cichocki N."/>
            <person name="Veneault-Fourrey C."/>
            <person name="LaButti K."/>
            <person name="Lindquist E.A."/>
            <person name="Lipzen A."/>
            <person name="Lundell T."/>
            <person name="Morin E."/>
            <person name="Murat C."/>
            <person name="Sun H."/>
            <person name="Tunlid A."/>
            <person name="Henrissat B."/>
            <person name="Grigoriev I.V."/>
            <person name="Hibbett D.S."/>
            <person name="Martin F."/>
            <person name="Nordberg H.P."/>
            <person name="Cantor M.N."/>
            <person name="Hua S.X."/>
        </authorList>
    </citation>
    <scope>NUCLEOTIDE SEQUENCE [LARGE SCALE GENOMIC DNA]</scope>
    <source>
        <strain evidence="5 6">UH-Slu-Lm8-n1</strain>
    </source>
</reference>
<feature type="signal peptide" evidence="3">
    <location>
        <begin position="1"/>
        <end position="19"/>
    </location>
</feature>
<dbReference type="InParanoid" id="A0A0C9Z5J2"/>
<sequence length="531" mass="60268">MPSIPYPLALIQLWIASSALPWSNPVWQSLTNVLGDPWTYDRTRDVTAASTHVADWTVGKAQAIEVFMSNCKTARDPAEHYASKNKDNDYEGRSSWNAWVKTSWAKWKINKLIDNILQENGCEPHEVMARLNCKTADEVKQAVSIILADALFGDDAFTDGSFVVASVMTFVTTVLVLTWGRYRKVIKRQANSLGKKTQEAEEQWLAITAENVKPTMADIRTYLKKLESLVTLLSVFKDQETAKKLDARREQVNAMMAAAKKDPSKAEPIARLPKSLRDALDRLATEEEVKELELLIETTLAAMVPLEGDELVVDFEENLILNDWKSGVEEYDKCSEDDLWEHLGLSEKKLPFFQARSDPDAAIDPWSEEGQQWLDNPTSPTQKLAPRWHQLVGILRLIDRVLDCEPVMLMDGVGVGKTMQAVGLIACLAHYREHYRKHGKFPGKFAQRIHKKTGGNIPDLPVVIMSPPNLQHQWMSEIQRYLRRATFDVLPYAGKYTTRVQWWTMAWSKCQQPPIRRIILATTNVSSCCGW</sequence>
<dbReference type="HOGENOM" id="CLU_024528_0_0_1"/>
<feature type="chain" id="PRO_5002217908" description="SNF2 N-terminal domain-containing protein" evidence="3">
    <location>
        <begin position="20"/>
        <end position="531"/>
    </location>
</feature>
<keyword evidence="6" id="KW-1185">Reference proteome</keyword>
<dbReference type="STRING" id="930992.A0A0C9Z5J2"/>
<accession>A0A0C9Z5J2</accession>